<evidence type="ECO:0000313" key="9">
    <source>
        <dbReference type="Proteomes" id="UP000594260"/>
    </source>
</evidence>
<dbReference type="CDD" id="cd22032">
    <property type="entry name" value="HMG-box_SoxF"/>
    <property type="match status" value="1"/>
</dbReference>
<protein>
    <recommendedName>
        <fullName evidence="7">HMG box domain-containing protein</fullName>
    </recommendedName>
</protein>
<name>A0A7M7J4H3_VARDE</name>
<dbReference type="InterPro" id="IPR050140">
    <property type="entry name" value="SRY-related_HMG-box_TF-like"/>
</dbReference>
<dbReference type="PANTHER" id="PTHR10270:SF317">
    <property type="entry name" value="TRANSCRIPTION FACTOR SOX-15-RELATED"/>
    <property type="match status" value="1"/>
</dbReference>
<dbReference type="InterPro" id="IPR009071">
    <property type="entry name" value="HMG_box_dom"/>
</dbReference>
<evidence type="ECO:0000313" key="8">
    <source>
        <dbReference type="EnsemblMetazoa" id="XP_022646732"/>
    </source>
</evidence>
<keyword evidence="3" id="KW-0804">Transcription</keyword>
<feature type="compositionally biased region" description="Pro residues" evidence="6">
    <location>
        <begin position="46"/>
        <end position="55"/>
    </location>
</feature>
<dbReference type="KEGG" id="vde:111244196"/>
<evidence type="ECO:0000256" key="3">
    <source>
        <dbReference type="ARBA" id="ARBA00023163"/>
    </source>
</evidence>
<reference evidence="8" key="1">
    <citation type="submission" date="2021-01" db="UniProtKB">
        <authorList>
            <consortium name="EnsemblMetazoa"/>
        </authorList>
    </citation>
    <scope>IDENTIFICATION</scope>
</reference>
<dbReference type="GO" id="GO:0030154">
    <property type="term" value="P:cell differentiation"/>
    <property type="evidence" value="ECO:0007669"/>
    <property type="project" value="TreeGrafter"/>
</dbReference>
<keyword evidence="2 5" id="KW-0238">DNA-binding</keyword>
<sequence length="510" mass="56478">MESYSSDQTVDHDLLNMASQRMDPIQDTSSPGSRGADSPSSVSSFPHPPFEPWPPASLASQAQAYADSFGMPPSSQAPTGCPPQPELVFDKDHLSTQLQFPQQQQLALQQHMAVVHQGALGPGGGAGGKRATETRIRRPMNAFMVWAKVERKRLADENPDLHNADLSKMLGKKWRNLSPQERRPYVEEAERLRIQHMQDYPNYKYRPRRRKQTKKPAGPNSAGTPGAQGVPNALPQTVAQRTKSPGTPTPPAEFPNFRYESTATTEFLQTTPDSSPHGSPCSDALRRQAESVHQGQFQVPPYGELPATTTQTSTTVSTGGSAPGTTEESLLTPEMSPIEAEDFPAYQAGKEPYAFNQLLRKFNADGSQYLQNIRQPFRQAPASVTELPRPLLPEQSPYYSQQPVVASYFEERQPSSSLEYYQRTYQQTLTGIPNLPAISQSFPVHPYASTEQGAYYPQDTPAYMYLMNQPALDSRHFLRSDAEQETPSGQQAPPNDNIINALAETREIMS</sequence>
<organism evidence="8 9">
    <name type="scientific">Varroa destructor</name>
    <name type="common">Honeybee mite</name>
    <dbReference type="NCBI Taxonomy" id="109461"/>
    <lineage>
        <taxon>Eukaryota</taxon>
        <taxon>Metazoa</taxon>
        <taxon>Ecdysozoa</taxon>
        <taxon>Arthropoda</taxon>
        <taxon>Chelicerata</taxon>
        <taxon>Arachnida</taxon>
        <taxon>Acari</taxon>
        <taxon>Parasitiformes</taxon>
        <taxon>Mesostigmata</taxon>
        <taxon>Gamasina</taxon>
        <taxon>Dermanyssoidea</taxon>
        <taxon>Varroidae</taxon>
        <taxon>Varroa</taxon>
    </lineage>
</organism>
<dbReference type="GO" id="GO:0005634">
    <property type="term" value="C:nucleus"/>
    <property type="evidence" value="ECO:0007669"/>
    <property type="project" value="UniProtKB-UniRule"/>
</dbReference>
<dbReference type="AlphaFoldDB" id="A0A7M7J4H3"/>
<dbReference type="SMART" id="SM00398">
    <property type="entry name" value="HMG"/>
    <property type="match status" value="1"/>
</dbReference>
<dbReference type="GO" id="GO:0000978">
    <property type="term" value="F:RNA polymerase II cis-regulatory region sequence-specific DNA binding"/>
    <property type="evidence" value="ECO:0007669"/>
    <property type="project" value="TreeGrafter"/>
</dbReference>
<evidence type="ECO:0000256" key="5">
    <source>
        <dbReference type="PROSITE-ProRule" id="PRU00267"/>
    </source>
</evidence>
<dbReference type="RefSeq" id="XP_022646732.1">
    <property type="nucleotide sequence ID" value="XM_022790997.1"/>
</dbReference>
<dbReference type="PROSITE" id="PS50118">
    <property type="entry name" value="HMG_BOX_2"/>
    <property type="match status" value="1"/>
</dbReference>
<dbReference type="EnsemblMetazoa" id="XM_022790997">
    <property type="protein sequence ID" value="XP_022646732"/>
    <property type="gene ID" value="LOC111244196"/>
</dbReference>
<evidence type="ECO:0000259" key="7">
    <source>
        <dbReference type="PROSITE" id="PS50118"/>
    </source>
</evidence>
<dbReference type="GO" id="GO:0001228">
    <property type="term" value="F:DNA-binding transcription activator activity, RNA polymerase II-specific"/>
    <property type="evidence" value="ECO:0007669"/>
    <property type="project" value="TreeGrafter"/>
</dbReference>
<evidence type="ECO:0000256" key="1">
    <source>
        <dbReference type="ARBA" id="ARBA00023015"/>
    </source>
</evidence>
<feature type="region of interest" description="Disordered" evidence="6">
    <location>
        <begin position="268"/>
        <end position="330"/>
    </location>
</feature>
<keyword evidence="1" id="KW-0805">Transcription regulation</keyword>
<dbReference type="GeneID" id="111244196"/>
<dbReference type="InterPro" id="IPR036910">
    <property type="entry name" value="HMG_box_dom_sf"/>
</dbReference>
<dbReference type="PANTHER" id="PTHR10270">
    <property type="entry name" value="SOX TRANSCRIPTION FACTOR"/>
    <property type="match status" value="1"/>
</dbReference>
<accession>A0A7M7J4H3</accession>
<dbReference type="Gene3D" id="1.10.30.10">
    <property type="entry name" value="High mobility group box domain"/>
    <property type="match status" value="1"/>
</dbReference>
<evidence type="ECO:0000256" key="6">
    <source>
        <dbReference type="SAM" id="MobiDB-lite"/>
    </source>
</evidence>
<feature type="compositionally biased region" description="Polar residues" evidence="6">
    <location>
        <begin position="268"/>
        <end position="277"/>
    </location>
</feature>
<feature type="compositionally biased region" description="Low complexity" evidence="6">
    <location>
        <begin position="308"/>
        <end position="326"/>
    </location>
</feature>
<dbReference type="SUPFAM" id="SSF47095">
    <property type="entry name" value="HMG-box"/>
    <property type="match status" value="1"/>
</dbReference>
<proteinExistence type="predicted"/>
<feature type="compositionally biased region" description="Basic residues" evidence="6">
    <location>
        <begin position="205"/>
        <end position="214"/>
    </location>
</feature>
<evidence type="ECO:0000256" key="2">
    <source>
        <dbReference type="ARBA" id="ARBA00023125"/>
    </source>
</evidence>
<keyword evidence="4 5" id="KW-0539">Nucleus</keyword>
<dbReference type="InParanoid" id="A0A7M7J4H3"/>
<feature type="DNA-binding region" description="HMG box" evidence="5">
    <location>
        <begin position="136"/>
        <end position="204"/>
    </location>
</feature>
<dbReference type="Pfam" id="PF00505">
    <property type="entry name" value="HMG_box"/>
    <property type="match status" value="1"/>
</dbReference>
<evidence type="ECO:0000256" key="4">
    <source>
        <dbReference type="ARBA" id="ARBA00023242"/>
    </source>
</evidence>
<keyword evidence="9" id="KW-1185">Reference proteome</keyword>
<dbReference type="Proteomes" id="UP000594260">
    <property type="component" value="Unplaced"/>
</dbReference>
<feature type="region of interest" description="Disordered" evidence="6">
    <location>
        <begin position="1"/>
        <end position="88"/>
    </location>
</feature>
<dbReference type="FunFam" id="1.10.30.10:FF:000008">
    <property type="entry name" value="transcription factor SOX-7"/>
    <property type="match status" value="1"/>
</dbReference>
<feature type="domain" description="HMG box" evidence="7">
    <location>
        <begin position="136"/>
        <end position="204"/>
    </location>
</feature>
<dbReference type="OrthoDB" id="6247875at2759"/>
<feature type="region of interest" description="Disordered" evidence="6">
    <location>
        <begin position="197"/>
        <end position="232"/>
    </location>
</feature>